<reference evidence="11" key="3">
    <citation type="journal article" date="2014" name="Nature">
        <title>Elephant shark genome provides unique insights into gnathostome evolution.</title>
        <authorList>
            <consortium name="International Elephant Shark Genome Sequencing Consortium"/>
            <person name="Venkatesh B."/>
            <person name="Lee A.P."/>
            <person name="Ravi V."/>
            <person name="Maurya A.K."/>
            <person name="Lian M.M."/>
            <person name="Swann J.B."/>
            <person name="Ohta Y."/>
            <person name="Flajnik M.F."/>
            <person name="Sutoh Y."/>
            <person name="Kasahara M."/>
            <person name="Hoon S."/>
            <person name="Gangu V."/>
            <person name="Roy S.W."/>
            <person name="Irimia M."/>
            <person name="Korzh V."/>
            <person name="Kondrychyn I."/>
            <person name="Lim Z.W."/>
            <person name="Tay B.H."/>
            <person name="Tohari S."/>
            <person name="Kong K.W."/>
            <person name="Ho S."/>
            <person name="Lorente-Galdos B."/>
            <person name="Quilez J."/>
            <person name="Marques-Bonet T."/>
            <person name="Raney B.J."/>
            <person name="Ingham P.W."/>
            <person name="Tay A."/>
            <person name="Hillier L.W."/>
            <person name="Minx P."/>
            <person name="Boehm T."/>
            <person name="Wilson R.K."/>
            <person name="Brenner S."/>
            <person name="Warren W.C."/>
        </authorList>
    </citation>
    <scope>NUCLEOTIDE SEQUENCE [LARGE SCALE GENOMIC DNA]</scope>
</reference>
<dbReference type="Pfam" id="PF25828">
    <property type="entry name" value="CC_Cfap43"/>
    <property type="match status" value="1"/>
</dbReference>
<evidence type="ECO:0000256" key="1">
    <source>
        <dbReference type="ARBA" id="ARBA00004138"/>
    </source>
</evidence>
<keyword evidence="8" id="KW-0966">Cell projection</keyword>
<accession>A0A4W3KF22</accession>
<evidence type="ECO:0000256" key="2">
    <source>
        <dbReference type="ARBA" id="ARBA00004245"/>
    </source>
</evidence>
<organism evidence="10 11">
    <name type="scientific">Callorhinchus milii</name>
    <name type="common">Ghost shark</name>
    <dbReference type="NCBI Taxonomy" id="7868"/>
    <lineage>
        <taxon>Eukaryota</taxon>
        <taxon>Metazoa</taxon>
        <taxon>Chordata</taxon>
        <taxon>Craniata</taxon>
        <taxon>Vertebrata</taxon>
        <taxon>Chondrichthyes</taxon>
        <taxon>Holocephali</taxon>
        <taxon>Chimaeriformes</taxon>
        <taxon>Callorhinchidae</taxon>
        <taxon>Callorhinchus</taxon>
    </lineage>
</organism>
<reference evidence="10" key="4">
    <citation type="submission" date="2025-08" db="UniProtKB">
        <authorList>
            <consortium name="Ensembl"/>
        </authorList>
    </citation>
    <scope>IDENTIFICATION</scope>
</reference>
<reference evidence="10" key="5">
    <citation type="submission" date="2025-09" db="UniProtKB">
        <authorList>
            <consortium name="Ensembl"/>
        </authorList>
    </citation>
    <scope>IDENTIFICATION</scope>
</reference>
<evidence type="ECO:0000256" key="3">
    <source>
        <dbReference type="ARBA" id="ARBA00022490"/>
    </source>
</evidence>
<keyword evidence="7" id="KW-0206">Cytoskeleton</keyword>
<dbReference type="PANTHER" id="PTHR14885">
    <property type="entry name" value="CILIA- AND FLAGELLA-ASSOCIATED PROTEIN 43-RELATED"/>
    <property type="match status" value="1"/>
</dbReference>
<evidence type="ECO:0000256" key="4">
    <source>
        <dbReference type="ARBA" id="ARBA00022574"/>
    </source>
</evidence>
<evidence type="ECO:0000256" key="6">
    <source>
        <dbReference type="ARBA" id="ARBA00023054"/>
    </source>
</evidence>
<evidence type="ECO:0000256" key="8">
    <source>
        <dbReference type="ARBA" id="ARBA00023273"/>
    </source>
</evidence>
<dbReference type="GO" id="GO:0007288">
    <property type="term" value="P:sperm axoneme assembly"/>
    <property type="evidence" value="ECO:0007669"/>
    <property type="project" value="TreeGrafter"/>
</dbReference>
<evidence type="ECO:0000313" key="11">
    <source>
        <dbReference type="Proteomes" id="UP000314986"/>
    </source>
</evidence>
<keyword evidence="4" id="KW-0853">WD repeat</keyword>
<dbReference type="Proteomes" id="UP000314986">
    <property type="component" value="Unassembled WGS sequence"/>
</dbReference>
<evidence type="ECO:0000256" key="9">
    <source>
        <dbReference type="SAM" id="Coils"/>
    </source>
</evidence>
<dbReference type="GO" id="GO:0005930">
    <property type="term" value="C:axoneme"/>
    <property type="evidence" value="ECO:0007669"/>
    <property type="project" value="TreeGrafter"/>
</dbReference>
<feature type="coiled-coil region" evidence="9">
    <location>
        <begin position="9"/>
        <end position="54"/>
    </location>
</feature>
<proteinExistence type="predicted"/>
<name>A0A4W3KF22_CALMI</name>
<keyword evidence="5" id="KW-0677">Repeat</keyword>
<keyword evidence="3" id="KW-0963">Cytoplasm</keyword>
<evidence type="ECO:0000256" key="5">
    <source>
        <dbReference type="ARBA" id="ARBA00022737"/>
    </source>
</evidence>
<feature type="coiled-coil region" evidence="9">
    <location>
        <begin position="111"/>
        <end position="138"/>
    </location>
</feature>
<dbReference type="GeneTree" id="ENSGT00530000064714"/>
<dbReference type="Ensembl" id="ENSCMIT00000045660.1">
    <property type="protein sequence ID" value="ENSCMIP00000045015.1"/>
    <property type="gene ID" value="ENSCMIG00000018594.1"/>
</dbReference>
<evidence type="ECO:0000256" key="7">
    <source>
        <dbReference type="ARBA" id="ARBA00023212"/>
    </source>
</evidence>
<dbReference type="InParanoid" id="A0A4W3KF22"/>
<dbReference type="PANTHER" id="PTHR14885:SF1">
    <property type="entry name" value="CILIA- AND FLAGELLA-ASSOCIATED PROTEIN 43"/>
    <property type="match status" value="1"/>
</dbReference>
<evidence type="ECO:0000313" key="10">
    <source>
        <dbReference type="Ensembl" id="ENSCMIP00000045015.1"/>
    </source>
</evidence>
<reference evidence="11" key="1">
    <citation type="journal article" date="2006" name="Science">
        <title>Ancient noncoding elements conserved in the human genome.</title>
        <authorList>
            <person name="Venkatesh B."/>
            <person name="Kirkness E.F."/>
            <person name="Loh Y.H."/>
            <person name="Halpern A.L."/>
            <person name="Lee A.P."/>
            <person name="Johnson J."/>
            <person name="Dandona N."/>
            <person name="Viswanathan L.D."/>
            <person name="Tay A."/>
            <person name="Venter J.C."/>
            <person name="Strausberg R.L."/>
            <person name="Brenner S."/>
        </authorList>
    </citation>
    <scope>NUCLEOTIDE SEQUENCE [LARGE SCALE GENOMIC DNA]</scope>
</reference>
<comment type="subcellular location">
    <subcellularLocation>
        <location evidence="1">Cell projection</location>
        <location evidence="1">Cilium</location>
    </subcellularLocation>
    <subcellularLocation>
        <location evidence="2">Cytoplasm</location>
        <location evidence="2">Cytoskeleton</location>
    </subcellularLocation>
</comment>
<keyword evidence="11" id="KW-1185">Reference proteome</keyword>
<keyword evidence="6 9" id="KW-0175">Coiled coil</keyword>
<reference evidence="11" key="2">
    <citation type="journal article" date="2007" name="PLoS Biol.">
        <title>Survey sequencing and comparative analysis of the elephant shark (Callorhinchus milii) genome.</title>
        <authorList>
            <person name="Venkatesh B."/>
            <person name="Kirkness E.F."/>
            <person name="Loh Y.H."/>
            <person name="Halpern A.L."/>
            <person name="Lee A.P."/>
            <person name="Johnson J."/>
            <person name="Dandona N."/>
            <person name="Viswanathan L.D."/>
            <person name="Tay A."/>
            <person name="Venter J.C."/>
            <person name="Strausberg R.L."/>
            <person name="Brenner S."/>
        </authorList>
    </citation>
    <scope>NUCLEOTIDE SEQUENCE [LARGE SCALE GENOMIC DNA]</scope>
</reference>
<protein>
    <submittedName>
        <fullName evidence="10">WD repeat-containing protein 96-like</fullName>
    </submittedName>
</protein>
<sequence length="170" mass="20673">MMKPDYEWTEEQKRQAKEHLIKEQELNEEKDKYRKTLESEMRKLQASVTEATHAFDDVFAKLFDKKIKSEMIIYQEELKITNLVVIVLCCEEINTWEAELNYLINKNIKQKEESEQRLLETKVQVDQYREAYDDLVAEDKLLDRGFRKEFFELNAHTVDQLYKQFKRRPR</sequence>
<dbReference type="AlphaFoldDB" id="A0A4W3KF22"/>